<evidence type="ECO:0000256" key="7">
    <source>
        <dbReference type="SAM" id="MobiDB-lite"/>
    </source>
</evidence>
<proteinExistence type="inferred from homology"/>
<dbReference type="Proteomes" id="UP000708148">
    <property type="component" value="Unassembled WGS sequence"/>
</dbReference>
<comment type="caution">
    <text evidence="10">The sequence shown here is derived from an EMBL/GenBank/DDBJ whole genome shotgun (WGS) entry which is preliminary data.</text>
</comment>
<gene>
    <name evidence="10" type="ORF">OSTQU699_LOCUS7772</name>
</gene>
<evidence type="ECO:0000256" key="5">
    <source>
        <dbReference type="ARBA" id="ARBA00023136"/>
    </source>
</evidence>
<evidence type="ECO:0000256" key="8">
    <source>
        <dbReference type="SAM" id="Phobius"/>
    </source>
</evidence>
<feature type="compositionally biased region" description="Basic and acidic residues" evidence="7">
    <location>
        <begin position="659"/>
        <end position="668"/>
    </location>
</feature>
<evidence type="ECO:0000259" key="9">
    <source>
        <dbReference type="SMART" id="SM01020"/>
    </source>
</evidence>
<dbReference type="Gene3D" id="1.25.10.10">
    <property type="entry name" value="Leucine-rich Repeat Variant"/>
    <property type="match status" value="1"/>
</dbReference>
<keyword evidence="8" id="KW-0812">Transmembrane</keyword>
<dbReference type="SMART" id="SM01020">
    <property type="entry name" value="B2-adapt-app_C"/>
    <property type="match status" value="1"/>
</dbReference>
<dbReference type="SUPFAM" id="SSF49348">
    <property type="entry name" value="Clathrin adaptor appendage domain"/>
    <property type="match status" value="1"/>
</dbReference>
<dbReference type="InterPro" id="IPR002553">
    <property type="entry name" value="Clathrin/coatomer_adapt-like_N"/>
</dbReference>
<dbReference type="InterPro" id="IPR009028">
    <property type="entry name" value="Coatomer/calthrin_app_sub_C"/>
</dbReference>
<keyword evidence="8" id="KW-1133">Transmembrane helix</keyword>
<comment type="subcellular location">
    <subcellularLocation>
        <location evidence="1">Endomembrane system</location>
    </subcellularLocation>
</comment>
<keyword evidence="11" id="KW-1185">Reference proteome</keyword>
<feature type="compositionally biased region" description="Low complexity" evidence="7">
    <location>
        <begin position="701"/>
        <end position="711"/>
    </location>
</feature>
<dbReference type="InterPro" id="IPR012295">
    <property type="entry name" value="TBP_dom_sf"/>
</dbReference>
<comment type="similarity">
    <text evidence="2">Belongs to the adaptor complexes large subunit family.</text>
</comment>
<organism evidence="10 11">
    <name type="scientific">Ostreobium quekettii</name>
    <dbReference type="NCBI Taxonomy" id="121088"/>
    <lineage>
        <taxon>Eukaryota</taxon>
        <taxon>Viridiplantae</taxon>
        <taxon>Chlorophyta</taxon>
        <taxon>core chlorophytes</taxon>
        <taxon>Ulvophyceae</taxon>
        <taxon>TCBD clade</taxon>
        <taxon>Bryopsidales</taxon>
        <taxon>Ostreobineae</taxon>
        <taxon>Ostreobiaceae</taxon>
        <taxon>Ostreobium</taxon>
    </lineage>
</organism>
<dbReference type="SUPFAM" id="SSF55711">
    <property type="entry name" value="Subdomain of clathrin and coatomer appendage domain"/>
    <property type="match status" value="1"/>
</dbReference>
<dbReference type="InterPro" id="IPR015151">
    <property type="entry name" value="B-adaptin_app_sub_C"/>
</dbReference>
<sequence>MDLSGAYAKRLGRWRVRMCAWPCRFSVICVFPVLVTAILYVRQMAARSAPGRYFTVHGHSWWGQLVCEVPLREARLRRTGEIKELREELRNLEKHKKKDAVKKVIAAMTVGKDVSMLFPDVVNNMQTEDLELKKLVYLYLINYSKTQPDLAIMAVNTFVKDSQDNNPLIRALAVRTMGCIRVDKITEYLCDPLQRCLKDDDPYVRKTAAIAVAKLHDINPELVEDRGFLDQLRDMLQDSNPMVVANAVAALAEIQELSGKEVLQVTDSTVFKLLAALNECTEWGQVFILDSMASYVSKDAQQAENIVQRVLPRLQHANGAVVLSAIKVILRQMSSVTDESLLKLWHKKMAPPLVTLLSTEPEVQYVALRNISLIVQKRPEVLTNDVKVFFCKYNDPIYVKLEKLEIMIKLVTPDNIDQVLLEFKEYAQEVDVDFVRKAVRAIGRCAISLQEASERCIKVLLELIQTKVNYVVQEAIIVIKDIFRRYPNKYESIIATLCENLDSLDEPEAKASMVWIIGEYAERIDNADELLETFLETFPEESAMVQLQLLTSTVKLFLKKPTESAQKMISLVLSAATSEVDNPDIRDRAFVYWRLLSTDPEAAKDIVLAEKPVISNDTGSLEPLLLEELLAQMSTLASVYHKPAGTFISKTRLAVQKADEMESTHFEDELTTAPEGQERTRELPATASAGAPIPTAAPQADLLGDLLDMGGPAPPPAAPTAAPTAAAPAPSPVDDVMDLLSGLDMGAPPAAAAPAAAVPVDPFGSFGAAAPTAAVSQPQSVTLPVVLTPDRGQGLTIGGQLARQGGQMVYLMQFGNAAGVSIDGFMVQFNTNSFGLQPANQVVNVASVAPGTVAAASVPLAHVPAKIAPGQAANTLQIAVKTSQLGVLYISDSVELEALFIEGGEIPQNVFLDSWRTLAGENERSETLQVAITDVDATLAKLKAANVFCMAHRQVPGMNQEAMYLTCQVEGLAAQLLLELRFSRGAKGVSCACKSERPDLAPLLFVAMQHLLS</sequence>
<feature type="region of interest" description="Disordered" evidence="7">
    <location>
        <begin position="659"/>
        <end position="730"/>
    </location>
</feature>
<feature type="coiled-coil region" evidence="6">
    <location>
        <begin position="75"/>
        <end position="102"/>
    </location>
</feature>
<evidence type="ECO:0000313" key="10">
    <source>
        <dbReference type="EMBL" id="CAD7702415.1"/>
    </source>
</evidence>
<dbReference type="Pfam" id="PF09066">
    <property type="entry name" value="B2-adapt-app_C"/>
    <property type="match status" value="1"/>
</dbReference>
<dbReference type="GO" id="GO:0006886">
    <property type="term" value="P:intracellular protein transport"/>
    <property type="evidence" value="ECO:0007669"/>
    <property type="project" value="InterPro"/>
</dbReference>
<dbReference type="InterPro" id="IPR011989">
    <property type="entry name" value="ARM-like"/>
</dbReference>
<name>A0A8S1J4P4_9CHLO</name>
<feature type="transmembrane region" description="Helical" evidence="8">
    <location>
        <begin position="21"/>
        <end position="41"/>
    </location>
</feature>
<keyword evidence="3" id="KW-0813">Transport</keyword>
<dbReference type="Pfam" id="PF01602">
    <property type="entry name" value="Adaptin_N"/>
    <property type="match status" value="1"/>
</dbReference>
<dbReference type="PANTHER" id="PTHR11134">
    <property type="entry name" value="ADAPTOR COMPLEX SUBUNIT BETA FAMILY MEMBER"/>
    <property type="match status" value="1"/>
</dbReference>
<accession>A0A8S1J4P4</accession>
<evidence type="ECO:0000256" key="2">
    <source>
        <dbReference type="ARBA" id="ARBA00006613"/>
    </source>
</evidence>
<evidence type="ECO:0000256" key="3">
    <source>
        <dbReference type="ARBA" id="ARBA00022448"/>
    </source>
</evidence>
<dbReference type="InterPro" id="IPR026739">
    <property type="entry name" value="AP_beta"/>
</dbReference>
<evidence type="ECO:0000256" key="1">
    <source>
        <dbReference type="ARBA" id="ARBA00004308"/>
    </source>
</evidence>
<protein>
    <recommendedName>
        <fullName evidence="9">Beta-adaptin appendage C-terminal subdomain domain-containing protein</fullName>
    </recommendedName>
</protein>
<evidence type="ECO:0000256" key="4">
    <source>
        <dbReference type="ARBA" id="ARBA00022927"/>
    </source>
</evidence>
<keyword evidence="6" id="KW-0175">Coiled coil</keyword>
<dbReference type="Gene3D" id="2.60.40.1150">
    <property type="match status" value="1"/>
</dbReference>
<dbReference type="FunFam" id="2.60.40.1150:FF:000002">
    <property type="entry name" value="Beta-adaptin-like protein C"/>
    <property type="match status" value="1"/>
</dbReference>
<reference evidence="10" key="1">
    <citation type="submission" date="2020-12" db="EMBL/GenBank/DDBJ databases">
        <authorList>
            <person name="Iha C."/>
        </authorList>
    </citation>
    <scope>NUCLEOTIDE SEQUENCE</scope>
</reference>
<dbReference type="AlphaFoldDB" id="A0A8S1J4P4"/>
<dbReference type="GO" id="GO:0030131">
    <property type="term" value="C:clathrin adaptor complex"/>
    <property type="evidence" value="ECO:0007669"/>
    <property type="project" value="InterPro"/>
</dbReference>
<feature type="domain" description="Beta-adaptin appendage C-terminal subdomain" evidence="9">
    <location>
        <begin position="900"/>
        <end position="1013"/>
    </location>
</feature>
<feature type="compositionally biased region" description="Low complexity" evidence="7">
    <location>
        <begin position="719"/>
        <end position="728"/>
    </location>
</feature>
<keyword evidence="4" id="KW-0653">Protein transport</keyword>
<dbReference type="InterPro" id="IPR016024">
    <property type="entry name" value="ARM-type_fold"/>
</dbReference>
<dbReference type="Gene3D" id="3.30.310.10">
    <property type="entry name" value="TATA-Binding Protein"/>
    <property type="match status" value="1"/>
</dbReference>
<dbReference type="InterPro" id="IPR013041">
    <property type="entry name" value="Clathrin_app_Ig-like_sf"/>
</dbReference>
<dbReference type="InterPro" id="IPR013037">
    <property type="entry name" value="Clathrin_b-adaptin_app_Ig-like"/>
</dbReference>
<keyword evidence="5 8" id="KW-0472">Membrane</keyword>
<dbReference type="GO" id="GO:0016192">
    <property type="term" value="P:vesicle-mediated transport"/>
    <property type="evidence" value="ECO:0007669"/>
    <property type="project" value="InterPro"/>
</dbReference>
<evidence type="ECO:0000313" key="11">
    <source>
        <dbReference type="Proteomes" id="UP000708148"/>
    </source>
</evidence>
<dbReference type="SUPFAM" id="SSF48371">
    <property type="entry name" value="ARM repeat"/>
    <property type="match status" value="1"/>
</dbReference>
<evidence type="ECO:0000256" key="6">
    <source>
        <dbReference type="SAM" id="Coils"/>
    </source>
</evidence>
<dbReference type="FunFam" id="1.25.10.10:FF:000002">
    <property type="entry name" value="AP complex subunit beta"/>
    <property type="match status" value="1"/>
</dbReference>
<dbReference type="OrthoDB" id="10254310at2759"/>
<dbReference type="EMBL" id="CAJHUC010001817">
    <property type="protein sequence ID" value="CAD7702415.1"/>
    <property type="molecule type" value="Genomic_DNA"/>
</dbReference>
<dbReference type="GO" id="GO:0012505">
    <property type="term" value="C:endomembrane system"/>
    <property type="evidence" value="ECO:0007669"/>
    <property type="project" value="UniProtKB-SubCell"/>
</dbReference>